<dbReference type="Proteomes" id="UP000190460">
    <property type="component" value="Unassembled WGS sequence"/>
</dbReference>
<dbReference type="STRING" id="92487.SAMN02745130_02120"/>
<sequence>MTAYPLNIALIVEDIHLPAWQAALLRRLSAQTYIQIKLVLLAEQSRTWSLNPVKFRFFKKIRELEVKLLETTHPADQLVNISGLLDSSFVKLNSAIAKVEYFNKSINLVINLTAKDKLPEYLIANTQYGVWYYFYNSHLERSSRWAGIQEFNLNQNGIVSGVMVKSAYFKQDRYLWISYTSKQCLLSKTHDNLLWKMLEFISVLCQQASDYETGKKFIQHRHLATLVDKLIYIDSICYCALVTENFLILLLGFLATHLKRLINKLTVHKQWVLLKTEKNPIDHFSKTDQSKLLYAPTKGFAADPCLVEEKGEQYVFFEEYLENKKRGRIVCAKLVDLESLGNKVEPIPVLERDYHLSYPFVFKDADTWYLVPESAENRSLDLYRCTQFPDQWEFVKSLLTDVDAYDATLHQYAGRWWIFVNIRPHLSSSPNELLYLFSADSLLADQWRAHPANPIINHADKARSAGALFEKDGVIYRPSQNCAGSYGRGLNLNAIIEWNEQTYKEISVAQCIPSGRASLEGMHSISCLGNTIISDGIYTRKRWRKA</sequence>
<dbReference type="InterPro" id="IPR056442">
    <property type="entry name" value="GINT1_N"/>
</dbReference>
<evidence type="ECO:0000259" key="1">
    <source>
        <dbReference type="Pfam" id="PF24793"/>
    </source>
</evidence>
<protein>
    <recommendedName>
        <fullName evidence="1">Glucosamine inositolphosphorylceramide transferase 1 N-terminal domain-containing protein</fullName>
    </recommendedName>
</protein>
<feature type="domain" description="Glucosamine inositolphosphorylceramide transferase 1 N-terminal" evidence="1">
    <location>
        <begin position="298"/>
        <end position="512"/>
    </location>
</feature>
<accession>A0A1T4WW14</accession>
<dbReference type="SUPFAM" id="SSF75005">
    <property type="entry name" value="Arabinanase/levansucrase/invertase"/>
    <property type="match status" value="1"/>
</dbReference>
<dbReference type="EMBL" id="FUYB01000009">
    <property type="protein sequence ID" value="SKA80801.1"/>
    <property type="molecule type" value="Genomic_DNA"/>
</dbReference>
<proteinExistence type="predicted"/>
<reference evidence="2 3" key="1">
    <citation type="submission" date="2017-02" db="EMBL/GenBank/DDBJ databases">
        <authorList>
            <person name="Peterson S.W."/>
        </authorList>
    </citation>
    <scope>NUCLEOTIDE SEQUENCE [LARGE SCALE GENOMIC DNA]</scope>
    <source>
        <strain evidence="2 3">ATCC 49788</strain>
    </source>
</reference>
<organism evidence="2 3">
    <name type="scientific">Thiothrix eikelboomii</name>
    <dbReference type="NCBI Taxonomy" id="92487"/>
    <lineage>
        <taxon>Bacteria</taxon>
        <taxon>Pseudomonadati</taxon>
        <taxon>Pseudomonadota</taxon>
        <taxon>Gammaproteobacteria</taxon>
        <taxon>Thiotrichales</taxon>
        <taxon>Thiotrichaceae</taxon>
        <taxon>Thiothrix</taxon>
    </lineage>
</organism>
<dbReference type="AlphaFoldDB" id="A0A1T4WW14"/>
<evidence type="ECO:0000313" key="3">
    <source>
        <dbReference type="Proteomes" id="UP000190460"/>
    </source>
</evidence>
<dbReference type="InterPro" id="IPR023296">
    <property type="entry name" value="Glyco_hydro_beta-prop_sf"/>
</dbReference>
<name>A0A1T4WW14_9GAMM</name>
<dbReference type="Pfam" id="PF24793">
    <property type="entry name" value="GINT1_N"/>
    <property type="match status" value="1"/>
</dbReference>
<keyword evidence="3" id="KW-1185">Reference proteome</keyword>
<evidence type="ECO:0000313" key="2">
    <source>
        <dbReference type="EMBL" id="SKA80801.1"/>
    </source>
</evidence>
<dbReference type="Gene3D" id="2.115.10.20">
    <property type="entry name" value="Glycosyl hydrolase domain, family 43"/>
    <property type="match status" value="1"/>
</dbReference>
<gene>
    <name evidence="2" type="ORF">SAMN02745130_02120</name>
</gene>